<sequence length="42" mass="5052">MNLYQTKLFTTLQKQYKNQFGVDRSQFVFVKPTNSSINFNQF</sequence>
<evidence type="ECO:0000313" key="1">
    <source>
        <dbReference type="EMBL" id="ACN53074.1"/>
    </source>
</evidence>
<gene>
    <name evidence="1" type="ORF">BVAVS116_V0041</name>
</gene>
<proteinExistence type="predicted"/>
<evidence type="ECO:0000313" key="2">
    <source>
        <dbReference type="Proteomes" id="UP000006163"/>
    </source>
</evidence>
<geneLocation type="plasmid" evidence="1 2">
    <name>VS116_cp32-5</name>
</geneLocation>
<dbReference type="AlphaFoldDB" id="C0R9G4"/>
<dbReference type="EMBL" id="CP001441">
    <property type="protein sequence ID" value="ACN53074.1"/>
    <property type="molecule type" value="Genomic_DNA"/>
</dbReference>
<protein>
    <submittedName>
        <fullName evidence="1">Phage terminase, large subunit, pbsx family</fullName>
    </submittedName>
</protein>
<dbReference type="HOGENOM" id="CLU_3321299_0_0_12"/>
<reference evidence="1 2" key="1">
    <citation type="journal article" date="2012" name="J. Bacteriol.">
        <title>Whole-Genome Sequences of Borrelia bissettii, Borrelia valaisiana, and Borrelia spielmanii.</title>
        <authorList>
            <person name="Schutzer S.E."/>
            <person name="Fraser-Liggett C.M."/>
            <person name="Qiu W.G."/>
            <person name="Kraiczy P."/>
            <person name="Mongodin E.F."/>
            <person name="Dunn J.J."/>
            <person name="Luft B.J."/>
            <person name="Casjens S.R."/>
        </authorList>
    </citation>
    <scope>NUCLEOTIDE SEQUENCE [LARGE SCALE GENOMIC DNA]</scope>
    <source>
        <strain evidence="1 2">VS116</strain>
        <plasmid evidence="1">VS116_cp32-5</plasmid>
    </source>
</reference>
<keyword evidence="2" id="KW-1185">Reference proteome</keyword>
<name>C0R9G4_BORVA</name>
<keyword evidence="1" id="KW-0614">Plasmid</keyword>
<organism evidence="1 2">
    <name type="scientific">Borreliella valaisiana VS116</name>
    <dbReference type="NCBI Taxonomy" id="445987"/>
    <lineage>
        <taxon>Bacteria</taxon>
        <taxon>Pseudomonadati</taxon>
        <taxon>Spirochaetota</taxon>
        <taxon>Spirochaetia</taxon>
        <taxon>Spirochaetales</taxon>
        <taxon>Borreliaceae</taxon>
        <taxon>Borreliella</taxon>
    </lineage>
</organism>
<accession>C0R9G4</accession>
<dbReference type="Proteomes" id="UP000006163">
    <property type="component" value="Plasmid VS116_cp32-5"/>
</dbReference>